<dbReference type="EC" id="4.1.1.21" evidence="2"/>
<evidence type="ECO:0000256" key="2">
    <source>
        <dbReference type="ARBA" id="ARBA00012329"/>
    </source>
</evidence>
<evidence type="ECO:0000313" key="5">
    <source>
        <dbReference type="EMBL" id="GMF24568.1"/>
    </source>
</evidence>
<dbReference type="Gene3D" id="3.40.50.1970">
    <property type="match status" value="1"/>
</dbReference>
<dbReference type="EMBL" id="BSXT01000333">
    <property type="protein sequence ID" value="GMF24568.1"/>
    <property type="molecule type" value="Genomic_DNA"/>
</dbReference>
<proteinExistence type="predicted"/>
<organism evidence="5 6">
    <name type="scientific">Phytophthora fragariaefolia</name>
    <dbReference type="NCBI Taxonomy" id="1490495"/>
    <lineage>
        <taxon>Eukaryota</taxon>
        <taxon>Sar</taxon>
        <taxon>Stramenopiles</taxon>
        <taxon>Oomycota</taxon>
        <taxon>Peronosporomycetes</taxon>
        <taxon>Peronosporales</taxon>
        <taxon>Peronosporaceae</taxon>
        <taxon>Phytophthora</taxon>
    </lineage>
</organism>
<gene>
    <name evidence="5" type="ORF">Pfra01_000414700</name>
</gene>
<name>A0A9W6X0P2_9STRA</name>
<evidence type="ECO:0000256" key="3">
    <source>
        <dbReference type="SAM" id="MobiDB-lite"/>
    </source>
</evidence>
<dbReference type="PANTHER" id="PTHR43064:SF1">
    <property type="entry name" value="SLL1489 PROTEIN"/>
    <property type="match status" value="1"/>
</dbReference>
<feature type="region of interest" description="Disordered" evidence="3">
    <location>
        <begin position="455"/>
        <end position="611"/>
    </location>
</feature>
<keyword evidence="6" id="KW-1185">Reference proteome</keyword>
<dbReference type="InterPro" id="IPR039476">
    <property type="entry name" value="P2CMN_synthase_LarB"/>
</dbReference>
<dbReference type="GO" id="GO:0006189">
    <property type="term" value="P:'de novo' IMP biosynthetic process"/>
    <property type="evidence" value="ECO:0007669"/>
    <property type="project" value="InterPro"/>
</dbReference>
<dbReference type="InterPro" id="IPR000031">
    <property type="entry name" value="PurE_dom"/>
</dbReference>
<dbReference type="GO" id="GO:0016787">
    <property type="term" value="F:hydrolase activity"/>
    <property type="evidence" value="ECO:0007669"/>
    <property type="project" value="InterPro"/>
</dbReference>
<feature type="compositionally biased region" description="Low complexity" evidence="3">
    <location>
        <begin position="290"/>
        <end position="302"/>
    </location>
</feature>
<protein>
    <recommendedName>
        <fullName evidence="2">phosphoribosylaminoimidazole carboxylase</fullName>
        <ecNumber evidence="2">4.1.1.21</ecNumber>
    </recommendedName>
</protein>
<dbReference type="SMART" id="SM01001">
    <property type="entry name" value="AIRC"/>
    <property type="match status" value="1"/>
</dbReference>
<reference evidence="5" key="1">
    <citation type="submission" date="2023-04" db="EMBL/GenBank/DDBJ databases">
        <title>Phytophthora fragariaefolia NBRC 109709.</title>
        <authorList>
            <person name="Ichikawa N."/>
            <person name="Sato H."/>
            <person name="Tonouchi N."/>
        </authorList>
    </citation>
    <scope>NUCLEOTIDE SEQUENCE</scope>
    <source>
        <strain evidence="5">NBRC 109709</strain>
    </source>
</reference>
<feature type="region of interest" description="Disordered" evidence="3">
    <location>
        <begin position="275"/>
        <end position="354"/>
    </location>
</feature>
<feature type="compositionally biased region" description="Acidic residues" evidence="3">
    <location>
        <begin position="339"/>
        <end position="352"/>
    </location>
</feature>
<comment type="caution">
    <text evidence="5">The sequence shown here is derived from an EMBL/GenBank/DDBJ whole genome shotgun (WGS) entry which is preliminary data.</text>
</comment>
<evidence type="ECO:0000256" key="1">
    <source>
        <dbReference type="ARBA" id="ARBA00004747"/>
    </source>
</evidence>
<dbReference type="Proteomes" id="UP001165121">
    <property type="component" value="Unassembled WGS sequence"/>
</dbReference>
<dbReference type="PANTHER" id="PTHR43064">
    <property type="entry name" value="PHOSPHORIBOSYLAMINOIMIDAZOLE CARBOXYLASE-RELATED"/>
    <property type="match status" value="1"/>
</dbReference>
<feature type="domain" description="PurE" evidence="4">
    <location>
        <begin position="19"/>
        <end position="188"/>
    </location>
</feature>
<comment type="pathway">
    <text evidence="1">Purine metabolism; IMP biosynthesis via de novo pathway; 5-amino-1-(5-phospho-D-ribosyl)imidazole-4-carboxylate from 5-amino-1-(5-phospho-D-ribosyl)imidazole (carboxylase route): step 1/1.</text>
</comment>
<dbReference type="SUPFAM" id="SSF52255">
    <property type="entry name" value="N5-CAIR mutase (phosphoribosylaminoimidazole carboxylase, PurE)"/>
    <property type="match status" value="1"/>
</dbReference>
<sequence>MEKNKNEEEGVGDQEKAIPTACVLCAGTSDLPVAEEVAVTLELAEYKVTRLYDVGVAGIHRLLRNQHVLRASDVAICVAGMDGALPGVVVRIPCLVVESRRATFQVSLTCCMEFAQGGLTSSPVIAVPTSVGYGAAFGGLAPLLTMLNACSPGVGVVNIDNGFGAAVLAGTLQLLRLKLGRQLQRGMGIPVANHGSGCTPFQPIIVESTEMLTPQFQSSRVSNVSQYIAMGRKKSPTRKYCAQRYVEPQASRSSSASPEISSLLGDAFASSMRELEAAKQDPVAMDTESSSDSSQLPSPALQGLRTALPIGGDARIGKTSRRKRRSSGGDAVVARQEAAEDSSGEEGEEQEQQEVVTISVAELEKWQQRVIFHVEDHFTSGLKTWLLQEAKQFVHNMEVQLRNQLEEERAVLRAQAEQFVAKTTAENETLRREIEELEQQVHCLEQEVDALKKDKVQSNQQYQGSEQHDNYEGPQQMHSPPNHQTQVQPKNGDVPGNTENLPANGRSDASRNDAIRKDFGGRESSHPPLAAKQITGGTIDHCTSKAINPTSNDDSDMEKSRLELSPANSNLPVSGTLTSQRESHQTLQQTAVSRESSSSAQDQQGRTPTRS</sequence>
<evidence type="ECO:0000259" key="4">
    <source>
        <dbReference type="SMART" id="SM01001"/>
    </source>
</evidence>
<feature type="compositionally biased region" description="Polar residues" evidence="3">
    <location>
        <begin position="566"/>
        <end position="611"/>
    </location>
</feature>
<dbReference type="OrthoDB" id="10062183at2759"/>
<accession>A0A9W6X0P2</accession>
<dbReference type="AlphaFoldDB" id="A0A9W6X0P2"/>
<dbReference type="GO" id="GO:0004638">
    <property type="term" value="F:phosphoribosylaminoimidazole carboxylase activity"/>
    <property type="evidence" value="ECO:0007669"/>
    <property type="project" value="UniProtKB-EC"/>
</dbReference>
<feature type="compositionally biased region" description="Basic and acidic residues" evidence="3">
    <location>
        <begin position="508"/>
        <end position="525"/>
    </location>
</feature>
<feature type="compositionally biased region" description="Polar residues" evidence="3">
    <location>
        <begin position="476"/>
        <end position="489"/>
    </location>
</feature>
<evidence type="ECO:0000313" key="6">
    <source>
        <dbReference type="Proteomes" id="UP001165121"/>
    </source>
</evidence>